<dbReference type="InterPro" id="IPR039448">
    <property type="entry name" value="Beta_helix"/>
</dbReference>
<organism evidence="2">
    <name type="scientific">marine sediment metagenome</name>
    <dbReference type="NCBI Taxonomy" id="412755"/>
    <lineage>
        <taxon>unclassified sequences</taxon>
        <taxon>metagenomes</taxon>
        <taxon>ecological metagenomes</taxon>
    </lineage>
</organism>
<sequence>DTTISGGSTVSGTGAVGARIMTDGGTTTIQDAHFDNVWYTEAPSAGNSLDVFGGIEAYGDATIDHVSFSNCLGPGLALFDGTWTLGKSTIDLSGTALKVKTSPRIIMGVTDRSTGVVNFDITGWTLEDSPTGTGILFMTTDTAATVTVDIYGNDVDNNGFAGIVISNYGGLNPSPFMAGGTANLDVTIRDQVIEDSGSYGIVYYAGGGDWAPNARGSLTLDNVTVRSSGESGVLVWLDMGCTNFDGMYINSTFEMNSGDGIEHL</sequence>
<dbReference type="SMART" id="SM00710">
    <property type="entry name" value="PbH1"/>
    <property type="match status" value="4"/>
</dbReference>
<name>X1H2P6_9ZZZZ</name>
<feature type="non-terminal residue" evidence="2">
    <location>
        <position position="264"/>
    </location>
</feature>
<dbReference type="SUPFAM" id="SSF51126">
    <property type="entry name" value="Pectin lyase-like"/>
    <property type="match status" value="1"/>
</dbReference>
<dbReference type="Pfam" id="PF13229">
    <property type="entry name" value="Beta_helix"/>
    <property type="match status" value="1"/>
</dbReference>
<proteinExistence type="predicted"/>
<dbReference type="InterPro" id="IPR006626">
    <property type="entry name" value="PbH1"/>
</dbReference>
<evidence type="ECO:0000313" key="2">
    <source>
        <dbReference type="EMBL" id="GAH64436.1"/>
    </source>
</evidence>
<gene>
    <name evidence="2" type="ORF">S03H2_48444</name>
</gene>
<dbReference type="InterPro" id="IPR011050">
    <property type="entry name" value="Pectin_lyase_fold/virulence"/>
</dbReference>
<evidence type="ECO:0000259" key="1">
    <source>
        <dbReference type="Pfam" id="PF13229"/>
    </source>
</evidence>
<dbReference type="AlphaFoldDB" id="X1H2P6"/>
<comment type="caution">
    <text evidence="2">The sequence shown here is derived from an EMBL/GenBank/DDBJ whole genome shotgun (WGS) entry which is preliminary data.</text>
</comment>
<feature type="non-terminal residue" evidence="2">
    <location>
        <position position="1"/>
    </location>
</feature>
<dbReference type="EMBL" id="BARU01030542">
    <property type="protein sequence ID" value="GAH64436.1"/>
    <property type="molecule type" value="Genomic_DNA"/>
</dbReference>
<feature type="domain" description="Right handed beta helix" evidence="1">
    <location>
        <begin position="59"/>
        <end position="240"/>
    </location>
</feature>
<reference evidence="2" key="1">
    <citation type="journal article" date="2014" name="Front. Microbiol.">
        <title>High frequency of phylogenetically diverse reductive dehalogenase-homologous genes in deep subseafloor sedimentary metagenomes.</title>
        <authorList>
            <person name="Kawai M."/>
            <person name="Futagami T."/>
            <person name="Toyoda A."/>
            <person name="Takaki Y."/>
            <person name="Nishi S."/>
            <person name="Hori S."/>
            <person name="Arai W."/>
            <person name="Tsubouchi T."/>
            <person name="Morono Y."/>
            <person name="Uchiyama I."/>
            <person name="Ito T."/>
            <person name="Fujiyama A."/>
            <person name="Inagaki F."/>
            <person name="Takami H."/>
        </authorList>
    </citation>
    <scope>NUCLEOTIDE SEQUENCE</scope>
    <source>
        <strain evidence="2">Expedition CK06-06</strain>
    </source>
</reference>
<accession>X1H2P6</accession>
<protein>
    <recommendedName>
        <fullName evidence="1">Right handed beta helix domain-containing protein</fullName>
    </recommendedName>
</protein>